<dbReference type="PROSITE" id="PS50162">
    <property type="entry name" value="RECA_2"/>
    <property type="match status" value="1"/>
</dbReference>
<name>A0A8J5UYK9_9ASCO</name>
<dbReference type="GO" id="GO:0005524">
    <property type="term" value="F:ATP binding"/>
    <property type="evidence" value="ECO:0007669"/>
    <property type="project" value="UniProtKB-KW"/>
</dbReference>
<dbReference type="GO" id="GO:0003697">
    <property type="term" value="F:single-stranded DNA binding"/>
    <property type="evidence" value="ECO:0007669"/>
    <property type="project" value="TreeGrafter"/>
</dbReference>
<dbReference type="Proteomes" id="UP000694255">
    <property type="component" value="Unassembled WGS sequence"/>
</dbReference>
<evidence type="ECO:0000259" key="4">
    <source>
        <dbReference type="PROSITE" id="PS50162"/>
    </source>
</evidence>
<dbReference type="GO" id="GO:0003690">
    <property type="term" value="F:double-stranded DNA binding"/>
    <property type="evidence" value="ECO:0007669"/>
    <property type="project" value="TreeGrafter"/>
</dbReference>
<dbReference type="GeneID" id="73470148"/>
<keyword evidence="2" id="KW-0067">ATP-binding</keyword>
<evidence type="ECO:0000313" key="5">
    <source>
        <dbReference type="EMBL" id="KAG7663169.1"/>
    </source>
</evidence>
<feature type="compositionally biased region" description="Polar residues" evidence="3">
    <location>
        <begin position="413"/>
        <end position="430"/>
    </location>
</feature>
<keyword evidence="1" id="KW-0547">Nucleotide-binding</keyword>
<dbReference type="GO" id="GO:0000730">
    <property type="term" value="P:DNA recombinase assembly"/>
    <property type="evidence" value="ECO:0007669"/>
    <property type="project" value="TreeGrafter"/>
</dbReference>
<dbReference type="GO" id="GO:0042148">
    <property type="term" value="P:DNA strand invasion"/>
    <property type="evidence" value="ECO:0007669"/>
    <property type="project" value="TreeGrafter"/>
</dbReference>
<dbReference type="EMBL" id="JAGSYN010000144">
    <property type="protein sequence ID" value="KAG7663169.1"/>
    <property type="molecule type" value="Genomic_DNA"/>
</dbReference>
<dbReference type="AlphaFoldDB" id="A0A8J5UYK9"/>
<dbReference type="RefSeq" id="XP_049263401.1">
    <property type="nucleotide sequence ID" value="XM_049407194.1"/>
</dbReference>
<organism evidence="5 6">
    <name type="scientific">[Candida] subhashii</name>
    <dbReference type="NCBI Taxonomy" id="561895"/>
    <lineage>
        <taxon>Eukaryota</taxon>
        <taxon>Fungi</taxon>
        <taxon>Dikarya</taxon>
        <taxon>Ascomycota</taxon>
        <taxon>Saccharomycotina</taxon>
        <taxon>Pichiomycetes</taxon>
        <taxon>Debaryomycetaceae</taxon>
        <taxon>Spathaspora</taxon>
    </lineage>
</organism>
<dbReference type="OrthoDB" id="1861185at2759"/>
<dbReference type="PANTHER" id="PTHR22942">
    <property type="entry name" value="RECA/RAD51/RADA DNA STRAND-PAIRING FAMILY MEMBER"/>
    <property type="match status" value="1"/>
</dbReference>
<gene>
    <name evidence="5" type="ORF">J8A68_003347</name>
</gene>
<protein>
    <submittedName>
        <fullName evidence="5">RAD57</fullName>
    </submittedName>
</protein>
<evidence type="ECO:0000256" key="3">
    <source>
        <dbReference type="SAM" id="MobiDB-lite"/>
    </source>
</evidence>
<keyword evidence="6" id="KW-1185">Reference proteome</keyword>
<proteinExistence type="predicted"/>
<dbReference type="Pfam" id="PF08423">
    <property type="entry name" value="Rad51"/>
    <property type="match status" value="1"/>
</dbReference>
<dbReference type="GO" id="GO:0006312">
    <property type="term" value="P:mitotic recombination"/>
    <property type="evidence" value="ECO:0007669"/>
    <property type="project" value="TreeGrafter"/>
</dbReference>
<feature type="region of interest" description="Disordered" evidence="3">
    <location>
        <begin position="401"/>
        <end position="449"/>
    </location>
</feature>
<feature type="domain" description="RecA family profile 1" evidence="4">
    <location>
        <begin position="45"/>
        <end position="255"/>
    </location>
</feature>
<evidence type="ECO:0000256" key="1">
    <source>
        <dbReference type="ARBA" id="ARBA00022741"/>
    </source>
</evidence>
<feature type="compositionally biased region" description="Basic and acidic residues" evidence="3">
    <location>
        <begin position="401"/>
        <end position="412"/>
    </location>
</feature>
<dbReference type="PANTHER" id="PTHR22942:SF66">
    <property type="entry name" value="RE19845P"/>
    <property type="match status" value="1"/>
</dbReference>
<evidence type="ECO:0000313" key="6">
    <source>
        <dbReference type="Proteomes" id="UP000694255"/>
    </source>
</evidence>
<evidence type="ECO:0000256" key="2">
    <source>
        <dbReference type="ARBA" id="ARBA00022840"/>
    </source>
</evidence>
<reference evidence="5 6" key="1">
    <citation type="journal article" date="2021" name="DNA Res.">
        <title>Genome analysis of Candida subhashii reveals its hybrid nature and dual mitochondrial genome conformations.</title>
        <authorList>
            <person name="Mixao V."/>
            <person name="Hegedusova E."/>
            <person name="Saus E."/>
            <person name="Pryszcz L.P."/>
            <person name="Cillingova A."/>
            <person name="Nosek J."/>
            <person name="Gabaldon T."/>
        </authorList>
    </citation>
    <scope>NUCLEOTIDE SEQUENCE [LARGE SCALE GENOMIC DNA]</scope>
    <source>
        <strain evidence="5 6">CBS 10753</strain>
    </source>
</reference>
<comment type="caution">
    <text evidence="5">The sequence shown here is derived from an EMBL/GenBank/DDBJ whole genome shotgun (WGS) entry which is preliminary data.</text>
</comment>
<dbReference type="GO" id="GO:0140664">
    <property type="term" value="F:ATP-dependent DNA damage sensor activity"/>
    <property type="evidence" value="ECO:0007669"/>
    <property type="project" value="InterPro"/>
</dbReference>
<dbReference type="InterPro" id="IPR013632">
    <property type="entry name" value="Rad51_C"/>
</dbReference>
<dbReference type="InterPro" id="IPR020588">
    <property type="entry name" value="RecA_ATP-bd"/>
</dbReference>
<accession>A0A8J5UYK9</accession>
<sequence>MDILQYQDDHAQLSRIVDRPIREIDDYFKSLENDLMPRQTEIKLSQEFISTGIPSADEELGGGIPLGEVVEVFGASGCGKSHFLFQLLLQCQVNYPGSESIHVSTESYLETKRLQDMFQNHEGEVTMENISYIYCQDFESQDHILYTQLPIKLEQDKGKTKLVVIDSIAQHFRREDCLLNSNYLRMRIDQQELELKDLPEFKAIKFQQANQLKTVRKDIKYANRSTKLHYICLLHRHLTRLAQRYNIAIVVVNQVSDHTFDPSKMISEINENDLAYPLNLDIQTGISSGWDANTLYDYIPTHQVSLNRGQMELLDYEISKSFDNNLNKRQKMGEDIDLRAPIVDRTRELEDVKELILKSYKLRNGKTKKIVPTLGYPWTRRNSTRIMLTKTYKPVMKDKTEIDSEWSQRDSTADSTKGTNNSDASINNGKRSYVEDKNKPNDNNTPDSLISGWQVERFIKVVSTNHNARSNRFNRYQFKIDKTGLIEI</sequence>
<dbReference type="GO" id="GO:0000150">
    <property type="term" value="F:DNA strand exchange activity"/>
    <property type="evidence" value="ECO:0007669"/>
    <property type="project" value="TreeGrafter"/>
</dbReference>